<dbReference type="Proteomes" id="UP000822688">
    <property type="component" value="Chromosome 2"/>
</dbReference>
<evidence type="ECO:0008006" key="11">
    <source>
        <dbReference type="Google" id="ProtNLM"/>
    </source>
</evidence>
<dbReference type="InterPro" id="IPR030458">
    <property type="entry name" value="Glyco_hydro_31_AS"/>
</dbReference>
<evidence type="ECO:0000256" key="2">
    <source>
        <dbReference type="ARBA" id="ARBA00022801"/>
    </source>
</evidence>
<evidence type="ECO:0000256" key="3">
    <source>
        <dbReference type="ARBA" id="ARBA00023295"/>
    </source>
</evidence>
<dbReference type="Gene3D" id="2.60.40.1180">
    <property type="entry name" value="Golgi alpha-mannosidase II"/>
    <property type="match status" value="2"/>
</dbReference>
<protein>
    <recommendedName>
        <fullName evidence="11">Alpha-glucosidase</fullName>
    </recommendedName>
</protein>
<dbReference type="InterPro" id="IPR011013">
    <property type="entry name" value="Gal_mutarotase_sf_dom"/>
</dbReference>
<dbReference type="InterPro" id="IPR048395">
    <property type="entry name" value="Glyco_hydro_31_C"/>
</dbReference>
<dbReference type="EMBL" id="CM026422">
    <property type="protein sequence ID" value="KAG0587508.1"/>
    <property type="molecule type" value="Genomic_DNA"/>
</dbReference>
<sequence length="1171" mass="129406">MKASRRVGTRWAARKRELRRARTSEDPRVAAGEMSSNLSLQQHGSCSGAGLGPGPGTGAATGPSGSRSGAFIRPAPETMLASSHALPSSLRLLSSLDRALLRRGGSVVRACCAAGDSSGEPPLRAPTPPPCFGGPVAGTRSGQRVSEYIARSAGPSSILTSVTAVSEGVGADRDMEFDDKTAWMPILGESVFRFDESDVARQDAMPCLSFENPKLREERADTSNFERKTPVFVPKFQINGDQQEVVFQLPSGSSFYGTGEAGGPMERTGKRIYTWNTDAWGYNQNTTSLYQSHPWVFSVLPNGESFGVLADTCQRCEVDLRKECIIRFVSAAPYPVITFGPYPSPEALLIALAHAIGTIQMPPKWALGYHQCRWSYETAEKVFKIASTFREKNIPCDVVWMDIDYMDGFKCFTFDKEVFPDPKALSDDLHNIGFKGIWMLDPGIKVEKGYDVYDSGTELDVWIQTPHGKPFAGECWPGLTSFPDFTNKKTRDWWKELVKKFAANGVDGIWNDMNEPAVFKTVSKTMPDVNIHRGDEELGGVQPHKYYHNVYGNFQAQATYDGMLLANKDRRPFVLTRAGFIGGQRSAATWTGDNLATWEHLGMSIPMTLNLGLSGQPFAGPDIGGFAGDATPKMFIRWIGIGALMPFARGHSEKGTIDQEPWSFGLEVEKLCRVALNRRYRLLPHFYTLFYQAHKMGVPVMTPLFFADPSDLSLRKRDDAFLLGPILVSACPTPKSRRENVEVALPKGIWQRFHFEDDNPELPLMFLKGGAIVPTGPVIQHVGAATVSDTITLLIALDDKGRAEGILYEDDADGFGFEAGNYLLTTYEAQQFPSENGNDGGDVVVRVARSEGDWKRPYRKLHVRLLVGNTTQVEGECKDGEELRIKVPTRAEIDELVANNYEIETAERERTQTFLDEVFQEHEAVKGAGGVLSPIDLEAGNLVLKVIPWIGGRIISIRHNSNEWLEGRFESGCYEEYSGSEWRSSGCTEEYKVIRHSLAALDGQEFLAMEGDIGGGLILARDILVAKDSPDTMNITSRIEARTVGAGSGGYSRLIRLRIRPLIRLDHPLKTLVTYTAIDGKKHVLRGDEGFGETTISGPDRPNGEWTVVDTETGLAMTNRFDLNQVELCVVNWCPASVTIELWSEERPVSKETPIVISHDFEFHNDTTSKL</sequence>
<feature type="compositionally biased region" description="Low complexity" evidence="4">
    <location>
        <begin position="60"/>
        <end position="70"/>
    </location>
</feature>
<dbReference type="SUPFAM" id="SSF51011">
    <property type="entry name" value="Glycosyl hydrolase domain"/>
    <property type="match status" value="1"/>
</dbReference>
<reference evidence="9" key="1">
    <citation type="submission" date="2020-06" db="EMBL/GenBank/DDBJ databases">
        <title>WGS assembly of Ceratodon purpureus strain R40.</title>
        <authorList>
            <person name="Carey S.B."/>
            <person name="Jenkins J."/>
            <person name="Shu S."/>
            <person name="Lovell J.T."/>
            <person name="Sreedasyam A."/>
            <person name="Maumus F."/>
            <person name="Tiley G.P."/>
            <person name="Fernandez-Pozo N."/>
            <person name="Barry K."/>
            <person name="Chen C."/>
            <person name="Wang M."/>
            <person name="Lipzen A."/>
            <person name="Daum C."/>
            <person name="Saski C.A."/>
            <person name="Payton A.C."/>
            <person name="Mcbreen J.C."/>
            <person name="Conrad R.E."/>
            <person name="Kollar L.M."/>
            <person name="Olsson S."/>
            <person name="Huttunen S."/>
            <person name="Landis J.B."/>
            <person name="Wickett N.J."/>
            <person name="Johnson M.G."/>
            <person name="Rensing S.A."/>
            <person name="Grimwood J."/>
            <person name="Schmutz J."/>
            <person name="Mcdaniel S.F."/>
        </authorList>
    </citation>
    <scope>NUCLEOTIDE SEQUENCE</scope>
    <source>
        <strain evidence="9">R40</strain>
    </source>
</reference>
<dbReference type="PANTHER" id="PTHR22762">
    <property type="entry name" value="ALPHA-GLUCOSIDASE"/>
    <property type="match status" value="1"/>
</dbReference>
<keyword evidence="2" id="KW-0378">Hydrolase</keyword>
<dbReference type="SUPFAM" id="SSF74650">
    <property type="entry name" value="Galactose mutarotase-like"/>
    <property type="match status" value="1"/>
</dbReference>
<feature type="compositionally biased region" description="Basic residues" evidence="4">
    <location>
        <begin position="1"/>
        <end position="19"/>
    </location>
</feature>
<dbReference type="InterPro" id="IPR013780">
    <property type="entry name" value="Glyco_hydro_b"/>
</dbReference>
<dbReference type="PANTHER" id="PTHR22762:SF120">
    <property type="entry name" value="HETEROGLYCAN GLUCOSIDASE 1"/>
    <property type="match status" value="1"/>
</dbReference>
<dbReference type="CDD" id="cd06604">
    <property type="entry name" value="GH31_glucosidase_II_MalA"/>
    <property type="match status" value="1"/>
</dbReference>
<dbReference type="Pfam" id="PF21365">
    <property type="entry name" value="Glyco_hydro_31_3rd"/>
    <property type="match status" value="1"/>
</dbReference>
<dbReference type="Pfam" id="PF13802">
    <property type="entry name" value="Gal_mutarotas_2"/>
    <property type="match status" value="1"/>
</dbReference>
<evidence type="ECO:0000256" key="1">
    <source>
        <dbReference type="ARBA" id="ARBA00007806"/>
    </source>
</evidence>
<feature type="compositionally biased region" description="Polar residues" evidence="4">
    <location>
        <begin position="34"/>
        <end position="43"/>
    </location>
</feature>
<feature type="compositionally biased region" description="Gly residues" evidence="4">
    <location>
        <begin position="47"/>
        <end position="59"/>
    </location>
</feature>
<dbReference type="PROSITE" id="PS00129">
    <property type="entry name" value="GLYCOSYL_HYDROL_F31_1"/>
    <property type="match status" value="1"/>
</dbReference>
<dbReference type="InterPro" id="IPR017853">
    <property type="entry name" value="GH"/>
</dbReference>
<feature type="domain" description="Glycosyl hydrolase family 31 C-terminal" evidence="8">
    <location>
        <begin position="697"/>
        <end position="773"/>
    </location>
</feature>
<keyword evidence="3" id="KW-0326">Glycosidase</keyword>
<evidence type="ECO:0000259" key="7">
    <source>
        <dbReference type="Pfam" id="PF17137"/>
    </source>
</evidence>
<dbReference type="InterPro" id="IPR025887">
    <property type="entry name" value="Glyco_hydro_31_N_dom"/>
</dbReference>
<evidence type="ECO:0000259" key="6">
    <source>
        <dbReference type="Pfam" id="PF13802"/>
    </source>
</evidence>
<proteinExistence type="inferred from homology"/>
<keyword evidence="10" id="KW-1185">Reference proteome</keyword>
<dbReference type="InterPro" id="IPR000322">
    <property type="entry name" value="Glyco_hydro_31_TIM"/>
</dbReference>
<dbReference type="Gene3D" id="3.20.20.80">
    <property type="entry name" value="Glycosidases"/>
    <property type="match status" value="1"/>
</dbReference>
<evidence type="ECO:0000259" key="5">
    <source>
        <dbReference type="Pfam" id="PF01055"/>
    </source>
</evidence>
<comment type="similarity">
    <text evidence="1">Belongs to the glycosyl hydrolase 31 family.</text>
</comment>
<dbReference type="Pfam" id="PF17137">
    <property type="entry name" value="DUF5110"/>
    <property type="match status" value="1"/>
</dbReference>
<dbReference type="GO" id="GO:0004553">
    <property type="term" value="F:hydrolase activity, hydrolyzing O-glycosyl compounds"/>
    <property type="evidence" value="ECO:0007669"/>
    <property type="project" value="InterPro"/>
</dbReference>
<feature type="domain" description="Glycoside hydrolase family 31 TIM barrel" evidence="5">
    <location>
        <begin position="360"/>
        <end position="689"/>
    </location>
</feature>
<accession>A0A8T0IXN5</accession>
<evidence type="ECO:0000313" key="9">
    <source>
        <dbReference type="EMBL" id="KAG0587508.1"/>
    </source>
</evidence>
<gene>
    <name evidence="9" type="ORF">KC19_2G169700</name>
</gene>
<evidence type="ECO:0000259" key="8">
    <source>
        <dbReference type="Pfam" id="PF21365"/>
    </source>
</evidence>
<evidence type="ECO:0000256" key="4">
    <source>
        <dbReference type="SAM" id="MobiDB-lite"/>
    </source>
</evidence>
<feature type="domain" description="DUF5110" evidence="7">
    <location>
        <begin position="791"/>
        <end position="866"/>
    </location>
</feature>
<organism evidence="9 10">
    <name type="scientific">Ceratodon purpureus</name>
    <name type="common">Fire moss</name>
    <name type="synonym">Dicranum purpureum</name>
    <dbReference type="NCBI Taxonomy" id="3225"/>
    <lineage>
        <taxon>Eukaryota</taxon>
        <taxon>Viridiplantae</taxon>
        <taxon>Streptophyta</taxon>
        <taxon>Embryophyta</taxon>
        <taxon>Bryophyta</taxon>
        <taxon>Bryophytina</taxon>
        <taxon>Bryopsida</taxon>
        <taxon>Dicranidae</taxon>
        <taxon>Pseudoditrichales</taxon>
        <taxon>Ditrichaceae</taxon>
        <taxon>Ceratodon</taxon>
    </lineage>
</organism>
<dbReference type="GO" id="GO:0005975">
    <property type="term" value="P:carbohydrate metabolic process"/>
    <property type="evidence" value="ECO:0007669"/>
    <property type="project" value="InterPro"/>
</dbReference>
<feature type="region of interest" description="Disordered" evidence="4">
    <location>
        <begin position="1"/>
        <end position="72"/>
    </location>
</feature>
<dbReference type="SUPFAM" id="SSF51445">
    <property type="entry name" value="(Trans)glycosidases"/>
    <property type="match status" value="1"/>
</dbReference>
<evidence type="ECO:0000313" key="10">
    <source>
        <dbReference type="Proteomes" id="UP000822688"/>
    </source>
</evidence>
<feature type="domain" description="Glycoside hydrolase family 31 N-terminal" evidence="6">
    <location>
        <begin position="240"/>
        <end position="319"/>
    </location>
</feature>
<dbReference type="Gene3D" id="2.60.40.1760">
    <property type="entry name" value="glycosyl hydrolase (family 31)"/>
    <property type="match status" value="1"/>
</dbReference>
<name>A0A8T0IXN5_CERPU</name>
<dbReference type="AlphaFoldDB" id="A0A8T0IXN5"/>
<dbReference type="InterPro" id="IPR033403">
    <property type="entry name" value="DUF5110"/>
</dbReference>
<dbReference type="CDD" id="cd14752">
    <property type="entry name" value="GH31_N"/>
    <property type="match status" value="1"/>
</dbReference>
<dbReference type="Pfam" id="PF01055">
    <property type="entry name" value="Glyco_hydro_31_2nd"/>
    <property type="match status" value="1"/>
</dbReference>
<comment type="caution">
    <text evidence="9">The sequence shown here is derived from an EMBL/GenBank/DDBJ whole genome shotgun (WGS) entry which is preliminary data.</text>
</comment>
<dbReference type="GO" id="GO:0030246">
    <property type="term" value="F:carbohydrate binding"/>
    <property type="evidence" value="ECO:0007669"/>
    <property type="project" value="InterPro"/>
</dbReference>